<dbReference type="InterPro" id="IPR003607">
    <property type="entry name" value="HD/PDEase_dom"/>
</dbReference>
<dbReference type="Proteomes" id="UP000242329">
    <property type="component" value="Unassembled WGS sequence"/>
</dbReference>
<evidence type="ECO:0000313" key="2">
    <source>
        <dbReference type="EMBL" id="SHG83679.1"/>
    </source>
</evidence>
<dbReference type="SMART" id="SM00471">
    <property type="entry name" value="HDc"/>
    <property type="match status" value="1"/>
</dbReference>
<name>A0A1M5N3D8_9FIRM</name>
<protein>
    <submittedName>
        <fullName evidence="2">HD-GYP domain, c-di-GMP phosphodiesterase class II (Or its inactivated variant)</fullName>
    </submittedName>
</protein>
<keyword evidence="3" id="KW-1185">Reference proteome</keyword>
<evidence type="ECO:0000259" key="1">
    <source>
        <dbReference type="PROSITE" id="PS51832"/>
    </source>
</evidence>
<dbReference type="PANTHER" id="PTHR43155:SF2">
    <property type="entry name" value="CYCLIC DI-GMP PHOSPHODIESTERASE PA4108"/>
    <property type="match status" value="1"/>
</dbReference>
<reference evidence="3" key="1">
    <citation type="submission" date="2016-11" db="EMBL/GenBank/DDBJ databases">
        <authorList>
            <person name="Varghese N."/>
            <person name="Submissions S."/>
        </authorList>
    </citation>
    <scope>NUCLEOTIDE SEQUENCE [LARGE SCALE GENOMIC DNA]</scope>
    <source>
        <strain evidence="3">DSM 11003</strain>
    </source>
</reference>
<dbReference type="EMBL" id="FQWY01000014">
    <property type="protein sequence ID" value="SHG83679.1"/>
    <property type="molecule type" value="Genomic_DNA"/>
</dbReference>
<dbReference type="Pfam" id="PF13487">
    <property type="entry name" value="HD_5"/>
    <property type="match status" value="1"/>
</dbReference>
<dbReference type="PROSITE" id="PS51832">
    <property type="entry name" value="HD_GYP"/>
    <property type="match status" value="1"/>
</dbReference>
<dbReference type="STRING" id="1123382.SAMN02745221_01083"/>
<proteinExistence type="predicted"/>
<gene>
    <name evidence="2" type="ORF">SAMN02745221_01083</name>
</gene>
<dbReference type="AlphaFoldDB" id="A0A1M5N3D8"/>
<organism evidence="2 3">
    <name type="scientific">Thermosyntropha lipolytica DSM 11003</name>
    <dbReference type="NCBI Taxonomy" id="1123382"/>
    <lineage>
        <taxon>Bacteria</taxon>
        <taxon>Bacillati</taxon>
        <taxon>Bacillota</taxon>
        <taxon>Clostridia</taxon>
        <taxon>Eubacteriales</taxon>
        <taxon>Syntrophomonadaceae</taxon>
        <taxon>Thermosyntropha</taxon>
    </lineage>
</organism>
<dbReference type="SUPFAM" id="SSF109604">
    <property type="entry name" value="HD-domain/PDEase-like"/>
    <property type="match status" value="1"/>
</dbReference>
<accession>A0A1M5N3D8</accession>
<dbReference type="CDD" id="cd00077">
    <property type="entry name" value="HDc"/>
    <property type="match status" value="1"/>
</dbReference>
<dbReference type="PANTHER" id="PTHR43155">
    <property type="entry name" value="CYCLIC DI-GMP PHOSPHODIESTERASE PA4108-RELATED"/>
    <property type="match status" value="1"/>
</dbReference>
<dbReference type="InterPro" id="IPR037522">
    <property type="entry name" value="HD_GYP_dom"/>
</dbReference>
<dbReference type="Gene3D" id="1.10.3210.10">
    <property type="entry name" value="Hypothetical protein af1432"/>
    <property type="match status" value="1"/>
</dbReference>
<evidence type="ECO:0000313" key="3">
    <source>
        <dbReference type="Proteomes" id="UP000242329"/>
    </source>
</evidence>
<feature type="domain" description="HD-GYP" evidence="1">
    <location>
        <begin position="131"/>
        <end position="324"/>
    </location>
</feature>
<sequence length="324" mass="36468">MGGGVGVKRSISLHDLPVGESLAQDVFDSQGRLLLKSGTVLIAELKEGLLRKGIEMVYIEVEDPANKDGDSKPDLEQIEKFKAHTDNFAQFARLYDTLLYEVRRTALRGKYNKLMQANLKDDVMLFARYLIEDEQASLRYYLQIKNAKKDYEYEYHALNTAILSILLGKWLGLSLYEIWEVGLTGLLHDIGELQLPEGMLKKKGPLNAEEWALVKTHPILGAKNLLKTDWMPPRVIVGVLMHHERLDGTGYPQGILGSDIPLYPRIVAVASIFNAMTTDRSYARAVAIPASLEELRNRSFGQLDAKVTRILYDKIHAFMADHSG</sequence>